<evidence type="ECO:0000256" key="4">
    <source>
        <dbReference type="ARBA" id="ARBA00029821"/>
    </source>
</evidence>
<dbReference type="EMBL" id="LGRX02007333">
    <property type="protein sequence ID" value="KAK3275243.1"/>
    <property type="molecule type" value="Genomic_DNA"/>
</dbReference>
<feature type="domain" description="DOT1" evidence="6">
    <location>
        <begin position="100"/>
        <end position="246"/>
    </location>
</feature>
<dbReference type="GO" id="GO:0051726">
    <property type="term" value="P:regulation of cell cycle"/>
    <property type="evidence" value="ECO:0007669"/>
    <property type="project" value="InterPro"/>
</dbReference>
<dbReference type="AlphaFoldDB" id="A0AAE0GC85"/>
<proteinExistence type="predicted"/>
<dbReference type="CDD" id="cd02440">
    <property type="entry name" value="AdoMet_MTases"/>
    <property type="match status" value="1"/>
</dbReference>
<dbReference type="Pfam" id="PF08123">
    <property type="entry name" value="DOT1"/>
    <property type="match status" value="1"/>
</dbReference>
<dbReference type="PANTHER" id="PTHR21451:SF19">
    <property type="entry name" value="ACTIVATED IN BLOCKED UNFOLDED PROTEIN RESPONSE"/>
    <property type="match status" value="1"/>
</dbReference>
<dbReference type="Proteomes" id="UP001190700">
    <property type="component" value="Unassembled WGS sequence"/>
</dbReference>
<comment type="catalytic activity">
    <reaction evidence="5">
        <text>L-lysyl(79)-[histone H3] + 3 S-adenosyl-L-methionine = N(6),N(6),N(6)-trimethyl-L-lysyl(79)-[histone H3] + 3 S-adenosyl-L-homocysteine + 3 H(+)</text>
        <dbReference type="Rhea" id="RHEA:60328"/>
        <dbReference type="Rhea" id="RHEA-COMP:15549"/>
        <dbReference type="Rhea" id="RHEA-COMP:15552"/>
        <dbReference type="ChEBI" id="CHEBI:15378"/>
        <dbReference type="ChEBI" id="CHEBI:29969"/>
        <dbReference type="ChEBI" id="CHEBI:57856"/>
        <dbReference type="ChEBI" id="CHEBI:59789"/>
        <dbReference type="ChEBI" id="CHEBI:61961"/>
        <dbReference type="EC" id="2.1.1.360"/>
    </reaction>
</comment>
<evidence type="ECO:0000256" key="5">
    <source>
        <dbReference type="ARBA" id="ARBA00047770"/>
    </source>
</evidence>
<dbReference type="Gene3D" id="3.40.50.150">
    <property type="entry name" value="Vaccinia Virus protein VP39"/>
    <property type="match status" value="1"/>
</dbReference>
<dbReference type="InterPro" id="IPR030445">
    <property type="entry name" value="H3-K79_meTrfase"/>
</dbReference>
<sequence length="280" mass="30942">MQSMLCSRNVGGTPLSARNYRAPIICYTQRRQAVQQPYLARKMIQSYPLLAHTSSTRLCSYSAEKEAIFRGFYCNTETAVVSELAQSEGQRLGIQNDDWFYGEFSFEAITSLLQTINPKEGEVFLDLGSGMGKAVLAAALTQPFSECRGVEFLPAVHAYAEKAAEMYDASSKAAQGTLESSSGGESVWPRHCPQVKLEVGDFRAVDMTTADVIYCFATCFSRDVVDYLDMSFTVLKPGTRVLMASKALTCPDLRPWDPPVVQVEMSHTGGTLPVFVYERI</sequence>
<keyword evidence="3" id="KW-0156">Chromatin regulator</keyword>
<organism evidence="7 8">
    <name type="scientific">Cymbomonas tetramitiformis</name>
    <dbReference type="NCBI Taxonomy" id="36881"/>
    <lineage>
        <taxon>Eukaryota</taxon>
        <taxon>Viridiplantae</taxon>
        <taxon>Chlorophyta</taxon>
        <taxon>Pyramimonadophyceae</taxon>
        <taxon>Pyramimonadales</taxon>
        <taxon>Pyramimonadaceae</taxon>
        <taxon>Cymbomonas</taxon>
    </lineage>
</organism>
<gene>
    <name evidence="7" type="ORF">CYMTET_16616</name>
</gene>
<evidence type="ECO:0000256" key="2">
    <source>
        <dbReference type="ARBA" id="ARBA00020987"/>
    </source>
</evidence>
<dbReference type="InterPro" id="IPR025789">
    <property type="entry name" value="DOT1_dom"/>
</dbReference>
<dbReference type="GO" id="GO:0140956">
    <property type="term" value="F:histone H3K79 trimethyltransferase activity"/>
    <property type="evidence" value="ECO:0007669"/>
    <property type="project" value="UniProtKB-EC"/>
</dbReference>
<evidence type="ECO:0000313" key="8">
    <source>
        <dbReference type="Proteomes" id="UP001190700"/>
    </source>
</evidence>
<accession>A0AAE0GC85</accession>
<comment type="caution">
    <text evidence="7">The sequence shown here is derived from an EMBL/GenBank/DDBJ whole genome shotgun (WGS) entry which is preliminary data.</text>
</comment>
<dbReference type="EC" id="2.1.1.360" evidence="1"/>
<keyword evidence="8" id="KW-1185">Reference proteome</keyword>
<name>A0AAE0GC85_9CHLO</name>
<protein>
    <recommendedName>
        <fullName evidence="2">Histone-lysine N-methyltransferase, H3 lysine-79 specific</fullName>
        <ecNumber evidence="1">2.1.1.360</ecNumber>
    </recommendedName>
    <alternativeName>
        <fullName evidence="4">Histone H3-K79 methyltransferase</fullName>
    </alternativeName>
</protein>
<dbReference type="PANTHER" id="PTHR21451">
    <property type="entry name" value="HISTONE H3 METHYLTRANSFERASE"/>
    <property type="match status" value="1"/>
</dbReference>
<evidence type="ECO:0000256" key="1">
    <source>
        <dbReference type="ARBA" id="ARBA00012190"/>
    </source>
</evidence>
<dbReference type="SUPFAM" id="SSF53335">
    <property type="entry name" value="S-adenosyl-L-methionine-dependent methyltransferases"/>
    <property type="match status" value="1"/>
</dbReference>
<evidence type="ECO:0000259" key="6">
    <source>
        <dbReference type="Pfam" id="PF08123"/>
    </source>
</evidence>
<reference evidence="7 8" key="1">
    <citation type="journal article" date="2015" name="Genome Biol. Evol.">
        <title>Comparative Genomics of a Bacterivorous Green Alga Reveals Evolutionary Causalities and Consequences of Phago-Mixotrophic Mode of Nutrition.</title>
        <authorList>
            <person name="Burns J.A."/>
            <person name="Paasch A."/>
            <person name="Narechania A."/>
            <person name="Kim E."/>
        </authorList>
    </citation>
    <scope>NUCLEOTIDE SEQUENCE [LARGE SCALE GENOMIC DNA]</scope>
    <source>
        <strain evidence="7 8">PLY_AMNH</strain>
    </source>
</reference>
<dbReference type="InterPro" id="IPR029063">
    <property type="entry name" value="SAM-dependent_MTases_sf"/>
</dbReference>
<evidence type="ECO:0000313" key="7">
    <source>
        <dbReference type="EMBL" id="KAK3275243.1"/>
    </source>
</evidence>
<evidence type="ECO:0000256" key="3">
    <source>
        <dbReference type="ARBA" id="ARBA00022853"/>
    </source>
</evidence>